<gene>
    <name evidence="2" type="ORF">DFH07DRAFT_752764</name>
</gene>
<comment type="caution">
    <text evidence="2">The sequence shown here is derived from an EMBL/GenBank/DDBJ whole genome shotgun (WGS) entry which is preliminary data.</text>
</comment>
<sequence length="617" mass="69902">LVVDFMHETELGDFKNIIKHLIRILNTQGADLVNEFNERFRQVPPFGRSTIRRFPHNVSDLKKLGARNYEDILQCLIACIEGLLPSPHNETILSLLYTCTYWHSLAKLRMHTDSSLKVLDSATKLLGNQMCYFANVTCLQFKTVETDSEYAARSRAATRREAARGNTGPSPAPSNLPNAQPQISGKRPVSFSLNTYKHHAMGDYVPTIRRVGTTDSYSTQIGELQHRVVKRWNGRSNKNNPIPQIIKMDVREAAHERMQQEISHLVPDTAQAPASAPAPIPIEDHHRIAKDESNKIYLRDWLSDHSADPAFKDFMSNLRAHLCARMQGLHSFEATSFSPEQLAAVNIQHHRIHAHATAAFNYTTYDVRRDQDTINTNTDRCHIMVKSNEENEDGLTAHPYWYARVLGVFHSNMFLPGLRAPRRYEFLWVRWLGRDPEWDSGPSHLRLDRVGYVPEDDAEAFGFLDPALVLRGCHLVPAFALGKTTALLGPSAAQDFSDGDWVNYYVMRFVDRDMMMRYLGIGVGHLQPADFPSEVDTDLSLLEMEFENAEAAQDPDPRDSLAEQDRGLLDSDNERQPIPSEEIESEGEDEGEEGGEGQEGEEEDDDDYDFWSLILAA</sequence>
<dbReference type="EMBL" id="JARJLG010000140">
    <property type="protein sequence ID" value="KAJ7737919.1"/>
    <property type="molecule type" value="Genomic_DNA"/>
</dbReference>
<feature type="compositionally biased region" description="Polar residues" evidence="1">
    <location>
        <begin position="167"/>
        <end position="183"/>
    </location>
</feature>
<dbReference type="Proteomes" id="UP001215280">
    <property type="component" value="Unassembled WGS sequence"/>
</dbReference>
<feature type="compositionally biased region" description="Basic and acidic residues" evidence="1">
    <location>
        <begin position="555"/>
        <end position="575"/>
    </location>
</feature>
<feature type="region of interest" description="Disordered" evidence="1">
    <location>
        <begin position="549"/>
        <end position="611"/>
    </location>
</feature>
<proteinExistence type="predicted"/>
<evidence type="ECO:0000256" key="1">
    <source>
        <dbReference type="SAM" id="MobiDB-lite"/>
    </source>
</evidence>
<dbReference type="AlphaFoldDB" id="A0AAD7MYR0"/>
<organism evidence="2 3">
    <name type="scientific">Mycena maculata</name>
    <dbReference type="NCBI Taxonomy" id="230809"/>
    <lineage>
        <taxon>Eukaryota</taxon>
        <taxon>Fungi</taxon>
        <taxon>Dikarya</taxon>
        <taxon>Basidiomycota</taxon>
        <taxon>Agaricomycotina</taxon>
        <taxon>Agaricomycetes</taxon>
        <taxon>Agaricomycetidae</taxon>
        <taxon>Agaricales</taxon>
        <taxon>Marasmiineae</taxon>
        <taxon>Mycenaceae</taxon>
        <taxon>Mycena</taxon>
    </lineage>
</organism>
<feature type="non-terminal residue" evidence="2">
    <location>
        <position position="1"/>
    </location>
</feature>
<evidence type="ECO:0000313" key="3">
    <source>
        <dbReference type="Proteomes" id="UP001215280"/>
    </source>
</evidence>
<accession>A0AAD7MYR0</accession>
<feature type="compositionally biased region" description="Acidic residues" evidence="1">
    <location>
        <begin position="581"/>
        <end position="609"/>
    </location>
</feature>
<evidence type="ECO:0000313" key="2">
    <source>
        <dbReference type="EMBL" id="KAJ7737919.1"/>
    </source>
</evidence>
<keyword evidence="3" id="KW-1185">Reference proteome</keyword>
<reference evidence="2" key="1">
    <citation type="submission" date="2023-03" db="EMBL/GenBank/DDBJ databases">
        <title>Massive genome expansion in bonnet fungi (Mycena s.s.) driven by repeated elements and novel gene families across ecological guilds.</title>
        <authorList>
            <consortium name="Lawrence Berkeley National Laboratory"/>
            <person name="Harder C.B."/>
            <person name="Miyauchi S."/>
            <person name="Viragh M."/>
            <person name="Kuo A."/>
            <person name="Thoen E."/>
            <person name="Andreopoulos B."/>
            <person name="Lu D."/>
            <person name="Skrede I."/>
            <person name="Drula E."/>
            <person name="Henrissat B."/>
            <person name="Morin E."/>
            <person name="Kohler A."/>
            <person name="Barry K."/>
            <person name="LaButti K."/>
            <person name="Morin E."/>
            <person name="Salamov A."/>
            <person name="Lipzen A."/>
            <person name="Mereny Z."/>
            <person name="Hegedus B."/>
            <person name="Baldrian P."/>
            <person name="Stursova M."/>
            <person name="Weitz H."/>
            <person name="Taylor A."/>
            <person name="Grigoriev I.V."/>
            <person name="Nagy L.G."/>
            <person name="Martin F."/>
            <person name="Kauserud H."/>
        </authorList>
    </citation>
    <scope>NUCLEOTIDE SEQUENCE</scope>
    <source>
        <strain evidence="2">CBHHK188m</strain>
    </source>
</reference>
<feature type="region of interest" description="Disordered" evidence="1">
    <location>
        <begin position="152"/>
        <end position="184"/>
    </location>
</feature>
<name>A0AAD7MYR0_9AGAR</name>
<protein>
    <submittedName>
        <fullName evidence="2">Uncharacterized protein</fullName>
    </submittedName>
</protein>